<dbReference type="InterPro" id="IPR001227">
    <property type="entry name" value="Ac_transferase_dom_sf"/>
</dbReference>
<dbReference type="InterPro" id="IPR018201">
    <property type="entry name" value="Ketoacyl_synth_AS"/>
</dbReference>
<dbReference type="InterPro" id="IPR014030">
    <property type="entry name" value="Ketoacyl_synth_N"/>
</dbReference>
<dbReference type="InterPro" id="IPR055123">
    <property type="entry name" value="SpnB-like_Rossmann"/>
</dbReference>
<dbReference type="InterPro" id="IPR050091">
    <property type="entry name" value="PKS_NRPS_Biosynth_Enz"/>
</dbReference>
<reference evidence="12 13" key="1">
    <citation type="submission" date="2024-06" db="EMBL/GenBank/DDBJ databases">
        <title>The Natural Products Discovery Center: Release of the First 8490 Sequenced Strains for Exploring Actinobacteria Biosynthetic Diversity.</title>
        <authorList>
            <person name="Kalkreuter E."/>
            <person name="Kautsar S.A."/>
            <person name="Yang D."/>
            <person name="Bader C.D."/>
            <person name="Teijaro C.N."/>
            <person name="Fluegel L."/>
            <person name="Davis C.M."/>
            <person name="Simpson J.R."/>
            <person name="Lauterbach L."/>
            <person name="Steele A.D."/>
            <person name="Gui C."/>
            <person name="Meng S."/>
            <person name="Li G."/>
            <person name="Viehrig K."/>
            <person name="Ye F."/>
            <person name="Su P."/>
            <person name="Kiefer A.F."/>
            <person name="Nichols A."/>
            <person name="Cepeda A.J."/>
            <person name="Yan W."/>
            <person name="Fan B."/>
            <person name="Jiang Y."/>
            <person name="Adhikari A."/>
            <person name="Zheng C.-J."/>
            <person name="Schuster L."/>
            <person name="Cowan T.M."/>
            <person name="Smanski M.J."/>
            <person name="Chevrette M.G."/>
            <person name="De Carvalho L.P.S."/>
            <person name="Shen B."/>
        </authorList>
    </citation>
    <scope>NUCLEOTIDE SEQUENCE [LARGE SCALE GENOMIC DNA]</scope>
    <source>
        <strain evidence="12 13">NPDC048117</strain>
    </source>
</reference>
<evidence type="ECO:0000256" key="6">
    <source>
        <dbReference type="ARBA" id="ARBA00023268"/>
    </source>
</evidence>
<dbReference type="Pfam" id="PF16197">
    <property type="entry name" value="KAsynt_C_assoc"/>
    <property type="match status" value="2"/>
</dbReference>
<dbReference type="InterPro" id="IPR042104">
    <property type="entry name" value="PKS_dehydratase_sf"/>
</dbReference>
<feature type="active site" description="Proton acceptor; for dehydratase activity" evidence="8">
    <location>
        <position position="904"/>
    </location>
</feature>
<protein>
    <submittedName>
        <fullName evidence="12">SDR family NAD(P)-dependent oxidoreductase</fullName>
    </submittedName>
</protein>
<dbReference type="Gene3D" id="3.30.70.3290">
    <property type="match status" value="3"/>
</dbReference>
<evidence type="ECO:0000259" key="10">
    <source>
        <dbReference type="PROSITE" id="PS52004"/>
    </source>
</evidence>
<gene>
    <name evidence="12" type="ORF">AB0D95_31500</name>
</gene>
<dbReference type="SUPFAM" id="SSF53901">
    <property type="entry name" value="Thiolase-like"/>
    <property type="match status" value="2"/>
</dbReference>
<dbReference type="Gene3D" id="3.40.50.720">
    <property type="entry name" value="NAD(P)-binding Rossmann-like Domain"/>
    <property type="match status" value="1"/>
</dbReference>
<dbReference type="EMBL" id="JBEZNA010000150">
    <property type="protein sequence ID" value="MEU9581737.1"/>
    <property type="molecule type" value="Genomic_DNA"/>
</dbReference>
<dbReference type="Gene3D" id="1.10.1200.10">
    <property type="entry name" value="ACP-like"/>
    <property type="match status" value="1"/>
</dbReference>
<dbReference type="PANTHER" id="PTHR43775">
    <property type="entry name" value="FATTY ACID SYNTHASE"/>
    <property type="match status" value="1"/>
</dbReference>
<dbReference type="InterPro" id="IPR016039">
    <property type="entry name" value="Thiolase-like"/>
</dbReference>
<dbReference type="SMART" id="SM00823">
    <property type="entry name" value="PKS_PP"/>
    <property type="match status" value="1"/>
</dbReference>
<dbReference type="SUPFAM" id="SSF55048">
    <property type="entry name" value="Probable ACP-binding domain of malonyl-CoA ACP transacylase"/>
    <property type="match status" value="1"/>
</dbReference>
<dbReference type="SMART" id="SM00826">
    <property type="entry name" value="PKS_DH"/>
    <property type="match status" value="1"/>
</dbReference>
<evidence type="ECO:0000256" key="2">
    <source>
        <dbReference type="ARBA" id="ARBA00022450"/>
    </source>
</evidence>
<feature type="domain" description="Ketosynthase family 3 (KS3)" evidence="10">
    <location>
        <begin position="1688"/>
        <end position="2118"/>
    </location>
</feature>
<dbReference type="PROSITE" id="PS50075">
    <property type="entry name" value="CARRIER"/>
    <property type="match status" value="1"/>
</dbReference>
<evidence type="ECO:0000256" key="4">
    <source>
        <dbReference type="ARBA" id="ARBA00022679"/>
    </source>
</evidence>
<evidence type="ECO:0000313" key="13">
    <source>
        <dbReference type="Proteomes" id="UP001551584"/>
    </source>
</evidence>
<dbReference type="RefSeq" id="WP_359278643.1">
    <property type="nucleotide sequence ID" value="NZ_JBEZNA010000150.1"/>
</dbReference>
<feature type="domain" description="Carrier" evidence="9">
    <location>
        <begin position="1585"/>
        <end position="1663"/>
    </location>
</feature>
<sequence length="2330" mass="243784">NITNPDDLWNLVTTATDGISTFPTNRGWDLNALLDTDPDHQELALEGGFLHEAGHFDPGFFGISPREALAMDPQQRLLLETSWEAMEQAGIAPTTLRGSRTGVFAGLMYHDYAMSPNSVPEGVEAFLGIGNTGSVVTGRIAYTLGLEGPAVTVDTACSSSLVALHLAAQALRSGECDMALAGGVTVMATPTAFLDFQRQGGLAADGRCKSFSDDADGTGWSEGVGMLLVERLSDARRNGHQVLAVVRGSAVNQDGASNGLTAPNGPAQQRVIRAALANAGLDGADVDAVEAHGTGTTLGDPIEAQALLATYGQERPEDGRPLWLGSLKSNLGHTQAAAGVAGIIKMVMAMRHGILPPTLHAAQPSTKVDWSAGAVALLTEAQDWPETADRPRRAGVSSFGVSGTNAHVILEAAEPEQEQETSGEPEVVLPVVPWVLSAKSPEALAGQAKRLLARLRADEETSSADNGWSLVSTRSHFEYRAAVVAAHREEFVRGLEVLVSGGTAPGVVRGTATSGRSAFLFSGQGSQRAGMGRELYVAFPVFADALDAVCAELDKHLDRPVKELVFDAESDLLDRTVYTQAGLFAIEVALFRLMEHWGVTPDYLLGHSIGELAAAHVAGVWSLEDAAALVAARGRLMQALPEGGVMVAVQATEDEVLPLLTNGVSIAALNGPTSVVISGDEDEVTAIAERFTKSKRLRVSHAFHSPRMEPMLEEFRALLQAATFHTPRIPVVSNLTGTVAGDELLTADYWVDHVRQAVRFADGIRRLDAQGVTTYLELGPGGVLSAMAQETVTEAAFVPALRKNRAEADAVVTALAELHAHGTTVDWTAYFAGTNARHVDLPTYAFQHEEFWLRSGSATGDPTGFGLRTAEHPLLGAEVLLADGDGLVLTSRLSLDTHPWLADHAIFGTVLLPGTAFVELALHAGDRLGCGTLDDLTLEAPLVLPEQGAVAVQIMVSAAEPDGRRPFTIHSAPAGEDGDVWTRHASGYLAPAAVVEAGVVLAEWPPRQAEAVPVEGLYEVLADAGFGYGPVFQGLRGVWRRNQEVFAEVALPQEAWAEAGRFGIHPALLDAALHAIGISGLPTGLDGPGLPFAFTGVQLTAVGSPVLRTRITTNNNSGGGIALDLADATGAPLGRIDALTLRPVTPEQLDTPTHDSLFHLHWRTLPTPAPNTTVGVDVLDVPTTDIDGDVPATVQTVVADVLARLQQWLASGEQEGRLLVTTRGAVPTGETDQVTDLAAAAVWGLVRSAQSEHPDRIVLVDTDGSMDNVAALAGLDEPQLAVRAGEVLVPRLVRTTVPVEAALPPVTGPVLITGAGGALGGLVARHLVTTHGVRDLVLVSRRPSTALAEELQELGATVRWASCDVTDRDALAALISDLTAPDGPGLSGVVHAAGVVDDGVLESLTPERLATVLRPKADAAWHLHQLTTHLDLAFFVLYSSAAGTFGGPGQANYAAANAFLDALATHRHTTGLPATSLAWGPWADSGMLGELTPADIARMRRGGIPPLTPDEGLTLFDAGVATGLASLVPVHIELDAMRKATAQGAEITPLLRDLVSVSHRRAAAQVGAAAGGGLAARLAGQTAEEQVRTVLETVRSEVASVLGHASGEAVPTHRAFTELGFDSLTAVELRNRLGKITGLRLPATLVFDHPNPTVLAEFLTQELTGGLSASSTQAAPYGSTAVAPAGSDELIAIVGMACRYPGGVSSPDDLWRLVSTGTDGISGFPTDRGWDLDGLYAEAVADDPEQRSLTLEGGFLYDADKFDADFFGISPREALAMDPQQRLLLEASWEALERGGVDPLSLRGSRTGVFAGLMYHDYGSGAEAIPDGVEAFLGLGTSGSVLSGRVSYALGLEGPAVTVDTACSSSLVALHWAIQALRSGECDMALAGGVTVMATPTTFAEFSRQRGLAADGRCKSFSDDADGTGWGEGVGVLLVERLSDARRNGHQVLAVVRGSAVNQDGASNGLTAPNGPSQQRVIRAALASGGLTGADVDAVEAHGTGTTLGDPIEAQALLATYGQDRPEDGRPLFLGSVKSNIGHTQAAAGVAGIIKMVMAMRHGVLPPTLHAGEPSSKVDWSAGAVELLTEAREWPETGDRPRRAGVSSFGISGTNAHVVLESPEQQPEPTGEPETALPAVPWVLSAKSPEALVGQSRRLLDRVRADEGISVVDIGYSLALTRSRFEHGAVLVATTREEFLTGLEALVSDPAGASGRAIVLSEELPEDSEVLALAEAHAAGESVDWKTFFADTGARPVDLPTYAFQRERFWLASSLNGGSRTDLSSAGLLLEDHPLAVGSVAVAGEDVSLFTGRLSLESYPWLADHAVFGTVLLP</sequence>
<evidence type="ECO:0000256" key="3">
    <source>
        <dbReference type="ARBA" id="ARBA00022553"/>
    </source>
</evidence>
<dbReference type="InterPro" id="IPR009081">
    <property type="entry name" value="PP-bd_ACP"/>
</dbReference>
<evidence type="ECO:0000256" key="7">
    <source>
        <dbReference type="ARBA" id="ARBA00023315"/>
    </source>
</evidence>
<dbReference type="InterPro" id="IPR057326">
    <property type="entry name" value="KR_dom"/>
</dbReference>
<name>A0ABV3EZU1_9ACTN</name>
<dbReference type="Pfam" id="PF00698">
    <property type="entry name" value="Acyl_transf_1"/>
    <property type="match status" value="1"/>
</dbReference>
<dbReference type="Pfam" id="PF22953">
    <property type="entry name" value="SpnB_Rossmann"/>
    <property type="match status" value="1"/>
</dbReference>
<dbReference type="SUPFAM" id="SSF52151">
    <property type="entry name" value="FabD/lysophospholipase-like"/>
    <property type="match status" value="1"/>
</dbReference>
<keyword evidence="7" id="KW-0012">Acyltransferase</keyword>
<dbReference type="Gene3D" id="3.10.129.110">
    <property type="entry name" value="Polyketide synthase dehydratase"/>
    <property type="match status" value="2"/>
</dbReference>
<dbReference type="InterPro" id="IPR036291">
    <property type="entry name" value="NAD(P)-bd_dom_sf"/>
</dbReference>
<comment type="caution">
    <text evidence="12">The sequence shown here is derived from an EMBL/GenBank/DDBJ whole genome shotgun (WGS) entry which is preliminary data.</text>
</comment>
<dbReference type="InterPro" id="IPR049551">
    <property type="entry name" value="PKS_DH_C"/>
</dbReference>
<proteinExistence type="predicted"/>
<dbReference type="InterPro" id="IPR014031">
    <property type="entry name" value="Ketoacyl_synth_C"/>
</dbReference>
<dbReference type="Pfam" id="PF00109">
    <property type="entry name" value="ketoacyl-synt"/>
    <property type="match status" value="2"/>
</dbReference>
<dbReference type="Gene3D" id="3.40.366.10">
    <property type="entry name" value="Malonyl-Coenzyme A Acyl Carrier Protein, domain 2"/>
    <property type="match status" value="1"/>
</dbReference>
<dbReference type="Pfam" id="PF00550">
    <property type="entry name" value="PP-binding"/>
    <property type="match status" value="1"/>
</dbReference>
<dbReference type="Proteomes" id="UP001551584">
    <property type="component" value="Unassembled WGS sequence"/>
</dbReference>
<dbReference type="PROSITE" id="PS52004">
    <property type="entry name" value="KS3_2"/>
    <property type="match status" value="2"/>
</dbReference>
<dbReference type="InterPro" id="IPR020806">
    <property type="entry name" value="PKS_PP-bd"/>
</dbReference>
<dbReference type="InterPro" id="IPR020807">
    <property type="entry name" value="PKS_DH"/>
</dbReference>
<evidence type="ECO:0000256" key="5">
    <source>
        <dbReference type="ARBA" id="ARBA00023194"/>
    </source>
</evidence>
<dbReference type="CDD" id="cd00833">
    <property type="entry name" value="PKS"/>
    <property type="match status" value="2"/>
</dbReference>
<dbReference type="InterPro" id="IPR032821">
    <property type="entry name" value="PKS_assoc"/>
</dbReference>
<dbReference type="PROSITE" id="PS00012">
    <property type="entry name" value="PHOSPHOPANTETHEINE"/>
    <property type="match status" value="1"/>
</dbReference>
<organism evidence="12 13">
    <name type="scientific">Streptomyces chilikensis</name>
    <dbReference type="NCBI Taxonomy" id="1194079"/>
    <lineage>
        <taxon>Bacteria</taxon>
        <taxon>Bacillati</taxon>
        <taxon>Actinomycetota</taxon>
        <taxon>Actinomycetes</taxon>
        <taxon>Kitasatosporales</taxon>
        <taxon>Streptomycetaceae</taxon>
        <taxon>Streptomyces</taxon>
    </lineage>
</organism>
<dbReference type="SUPFAM" id="SSF47336">
    <property type="entry name" value="ACP-like"/>
    <property type="match status" value="1"/>
</dbReference>
<dbReference type="SMART" id="SM01294">
    <property type="entry name" value="PKS_PP_betabranch"/>
    <property type="match status" value="1"/>
</dbReference>
<dbReference type="PROSITE" id="PS52019">
    <property type="entry name" value="PKS_MFAS_DH"/>
    <property type="match status" value="2"/>
</dbReference>
<dbReference type="Pfam" id="PF08659">
    <property type="entry name" value="KR"/>
    <property type="match status" value="1"/>
</dbReference>
<evidence type="ECO:0000313" key="12">
    <source>
        <dbReference type="EMBL" id="MEU9581737.1"/>
    </source>
</evidence>
<evidence type="ECO:0000259" key="9">
    <source>
        <dbReference type="PROSITE" id="PS50075"/>
    </source>
</evidence>
<dbReference type="InterPro" id="IPR049552">
    <property type="entry name" value="PKS_DH_N"/>
</dbReference>
<feature type="domain" description="PKS/mFAS DH" evidence="11">
    <location>
        <begin position="2289"/>
        <end position="2330"/>
    </location>
</feature>
<dbReference type="InterPro" id="IPR006162">
    <property type="entry name" value="Ppantetheine_attach_site"/>
</dbReference>
<evidence type="ECO:0000256" key="1">
    <source>
        <dbReference type="ARBA" id="ARBA00004792"/>
    </source>
</evidence>
<keyword evidence="6" id="KW-0511">Multifunctional enzyme</keyword>
<dbReference type="InterPro" id="IPR049900">
    <property type="entry name" value="PKS_mFAS_DH"/>
</dbReference>
<dbReference type="InterPro" id="IPR020841">
    <property type="entry name" value="PKS_Beta-ketoAc_synthase_dom"/>
</dbReference>
<dbReference type="Pfam" id="PF21089">
    <property type="entry name" value="PKS_DH_N"/>
    <property type="match status" value="2"/>
</dbReference>
<feature type="domain" description="Ketosynthase family 3 (KS3)" evidence="10">
    <location>
        <begin position="1"/>
        <end position="412"/>
    </location>
</feature>
<feature type="region of interest" description="N-terminal hotdog fold" evidence="8">
    <location>
        <begin position="872"/>
        <end position="996"/>
    </location>
</feature>
<feature type="non-terminal residue" evidence="12">
    <location>
        <position position="1"/>
    </location>
</feature>
<dbReference type="InterPro" id="IPR016036">
    <property type="entry name" value="Malonyl_transacylase_ACP-bd"/>
</dbReference>
<dbReference type="SMART" id="SM00825">
    <property type="entry name" value="PKS_KS"/>
    <property type="match status" value="2"/>
</dbReference>
<dbReference type="SMART" id="SM00822">
    <property type="entry name" value="PKS_KR"/>
    <property type="match status" value="1"/>
</dbReference>
<dbReference type="PANTHER" id="PTHR43775:SF51">
    <property type="entry name" value="INACTIVE PHENOLPHTHIOCEROL SYNTHESIS POLYKETIDE SYNTHASE TYPE I PKS1-RELATED"/>
    <property type="match status" value="1"/>
</dbReference>
<dbReference type="InterPro" id="IPR016035">
    <property type="entry name" value="Acyl_Trfase/lysoPLipase"/>
</dbReference>
<dbReference type="SUPFAM" id="SSF51735">
    <property type="entry name" value="NAD(P)-binding Rossmann-fold domains"/>
    <property type="match status" value="2"/>
</dbReference>
<keyword evidence="13" id="KW-1185">Reference proteome</keyword>
<feature type="non-terminal residue" evidence="12">
    <location>
        <position position="2330"/>
    </location>
</feature>
<feature type="domain" description="PKS/mFAS DH" evidence="11">
    <location>
        <begin position="872"/>
        <end position="1150"/>
    </location>
</feature>
<dbReference type="InterPro" id="IPR014043">
    <property type="entry name" value="Acyl_transferase_dom"/>
</dbReference>
<evidence type="ECO:0000256" key="8">
    <source>
        <dbReference type="PROSITE-ProRule" id="PRU01363"/>
    </source>
</evidence>
<dbReference type="Pfam" id="PF14765">
    <property type="entry name" value="PS-DH"/>
    <property type="match status" value="1"/>
</dbReference>
<dbReference type="InterPro" id="IPR013968">
    <property type="entry name" value="PKS_KR"/>
</dbReference>
<dbReference type="PROSITE" id="PS00606">
    <property type="entry name" value="KS3_1"/>
    <property type="match status" value="2"/>
</dbReference>
<dbReference type="Gene3D" id="3.40.47.10">
    <property type="match status" value="2"/>
</dbReference>
<evidence type="ECO:0000259" key="11">
    <source>
        <dbReference type="PROSITE" id="PS52019"/>
    </source>
</evidence>
<keyword evidence="5" id="KW-0045">Antibiotic biosynthesis</keyword>
<keyword evidence="2" id="KW-0596">Phosphopantetheine</keyword>
<dbReference type="InterPro" id="IPR036736">
    <property type="entry name" value="ACP-like_sf"/>
</dbReference>
<accession>A0ABV3EZU1</accession>
<dbReference type="SMART" id="SM00827">
    <property type="entry name" value="PKS_AT"/>
    <property type="match status" value="1"/>
</dbReference>
<keyword evidence="3" id="KW-0597">Phosphoprotein</keyword>
<feature type="active site" description="Proton donor; for dehydratase activity" evidence="8">
    <location>
        <position position="1070"/>
    </location>
</feature>
<comment type="pathway">
    <text evidence="1">Antibiotic biosynthesis.</text>
</comment>
<feature type="region of interest" description="C-terminal hotdog fold" evidence="8">
    <location>
        <begin position="1009"/>
        <end position="1150"/>
    </location>
</feature>
<keyword evidence="4" id="KW-0808">Transferase</keyword>
<dbReference type="Pfam" id="PF02801">
    <property type="entry name" value="Ketoacyl-synt_C"/>
    <property type="match status" value="2"/>
</dbReference>
<comment type="caution">
    <text evidence="8">Lacks conserved residue(s) required for the propagation of feature annotation.</text>
</comment>
<dbReference type="CDD" id="cd08956">
    <property type="entry name" value="KR_3_FAS_SDR_x"/>
    <property type="match status" value="1"/>
</dbReference>